<comment type="similarity">
    <text evidence="2">Belongs to the VirD4/TraG family.</text>
</comment>
<keyword evidence="6 7" id="KW-0472">Membrane</keyword>
<dbReference type="InterPro" id="IPR051539">
    <property type="entry name" value="T4SS-coupling_protein"/>
</dbReference>
<accession>A0A0H3XKL2</accession>
<organism evidence="8 9">
    <name type="scientific">Spiroplasma eriocheiris</name>
    <dbReference type="NCBI Taxonomy" id="315358"/>
    <lineage>
        <taxon>Bacteria</taxon>
        <taxon>Bacillati</taxon>
        <taxon>Mycoplasmatota</taxon>
        <taxon>Mollicutes</taxon>
        <taxon>Entomoplasmatales</taxon>
        <taxon>Spiroplasmataceae</taxon>
        <taxon>Spiroplasma</taxon>
    </lineage>
</organism>
<dbReference type="Proteomes" id="UP000035661">
    <property type="component" value="Chromosome"/>
</dbReference>
<dbReference type="RefSeq" id="WP_047791220.1">
    <property type="nucleotide sequence ID" value="NZ_CP011856.1"/>
</dbReference>
<dbReference type="GO" id="GO:0005886">
    <property type="term" value="C:plasma membrane"/>
    <property type="evidence" value="ECO:0007669"/>
    <property type="project" value="UniProtKB-SubCell"/>
</dbReference>
<dbReference type="PANTHER" id="PTHR37937:SF1">
    <property type="entry name" value="CONJUGATIVE TRANSFER: DNA TRANSPORT"/>
    <property type="match status" value="1"/>
</dbReference>
<evidence type="ECO:0000256" key="3">
    <source>
        <dbReference type="ARBA" id="ARBA00022475"/>
    </source>
</evidence>
<dbReference type="AlphaFoldDB" id="A0A0H3XKL2"/>
<protein>
    <submittedName>
        <fullName evidence="8">Conjugal transfer protein TraG</fullName>
    </submittedName>
</protein>
<dbReference type="SUPFAM" id="SSF52540">
    <property type="entry name" value="P-loop containing nucleoside triphosphate hydrolases"/>
    <property type="match status" value="1"/>
</dbReference>
<evidence type="ECO:0000256" key="4">
    <source>
        <dbReference type="ARBA" id="ARBA00022692"/>
    </source>
</evidence>
<evidence type="ECO:0000256" key="7">
    <source>
        <dbReference type="SAM" id="Phobius"/>
    </source>
</evidence>
<reference evidence="9" key="2">
    <citation type="submission" date="2015-06" db="EMBL/GenBank/DDBJ databases">
        <title>Complete genome sequence of Spiroplasma eriocheiris TDA-040725-5 (DSM 21848).</title>
        <authorList>
            <person name="Lo W.-S."/>
            <person name="Kuo C.-H."/>
        </authorList>
    </citation>
    <scope>NUCLEOTIDE SEQUENCE [LARGE SCALE GENOMIC DNA]</scope>
    <source>
        <strain evidence="9">TDA-040725-5</strain>
    </source>
</reference>
<keyword evidence="3" id="KW-1003">Cell membrane</keyword>
<dbReference type="EMBL" id="CP011856">
    <property type="protein sequence ID" value="AKM53964.1"/>
    <property type="molecule type" value="Genomic_DNA"/>
</dbReference>
<feature type="transmembrane region" description="Helical" evidence="7">
    <location>
        <begin position="12"/>
        <end position="33"/>
    </location>
</feature>
<reference evidence="8 9" key="1">
    <citation type="journal article" date="2015" name="Genome Biol. Evol.">
        <title>Found and Lost: The Fates of Horizontally Acquired Genes in Arthropod-Symbiotic Spiroplasma.</title>
        <authorList>
            <person name="Lo W.S."/>
            <person name="Gasparich G.E."/>
            <person name="Kuo C.H."/>
        </authorList>
    </citation>
    <scope>NUCLEOTIDE SEQUENCE [LARGE SCALE GENOMIC DNA]</scope>
    <source>
        <strain evidence="9">TDA-040725-5</strain>
    </source>
</reference>
<gene>
    <name evidence="8" type="ORF">SERIO_v1c03840</name>
</gene>
<comment type="subcellular location">
    <subcellularLocation>
        <location evidence="1">Cell membrane</location>
        <topology evidence="1">Multi-pass membrane protein</topology>
    </subcellularLocation>
</comment>
<evidence type="ECO:0000256" key="2">
    <source>
        <dbReference type="ARBA" id="ARBA00008806"/>
    </source>
</evidence>
<evidence type="ECO:0000256" key="6">
    <source>
        <dbReference type="ARBA" id="ARBA00023136"/>
    </source>
</evidence>
<dbReference type="STRING" id="315358.SERIO_v1c03840"/>
<keyword evidence="4 7" id="KW-0812">Transmembrane</keyword>
<dbReference type="Gene3D" id="3.40.50.300">
    <property type="entry name" value="P-loop containing nucleotide triphosphate hydrolases"/>
    <property type="match status" value="1"/>
</dbReference>
<dbReference type="Pfam" id="PF02534">
    <property type="entry name" value="T4SS-DNA_transf"/>
    <property type="match status" value="1"/>
</dbReference>
<proteinExistence type="inferred from homology"/>
<dbReference type="PANTHER" id="PTHR37937">
    <property type="entry name" value="CONJUGATIVE TRANSFER: DNA TRANSPORT"/>
    <property type="match status" value="1"/>
</dbReference>
<evidence type="ECO:0000313" key="8">
    <source>
        <dbReference type="EMBL" id="AKM53964.1"/>
    </source>
</evidence>
<evidence type="ECO:0000256" key="1">
    <source>
        <dbReference type="ARBA" id="ARBA00004651"/>
    </source>
</evidence>
<evidence type="ECO:0000256" key="5">
    <source>
        <dbReference type="ARBA" id="ARBA00022989"/>
    </source>
</evidence>
<dbReference type="InterPro" id="IPR003688">
    <property type="entry name" value="TraG/VirD4"/>
</dbReference>
<dbReference type="NCBIfam" id="NF045973">
    <property type="entry name" value="conju_CD1115"/>
    <property type="match status" value="1"/>
</dbReference>
<name>A0A0H3XKL2_9MOLU</name>
<dbReference type="InterPro" id="IPR027417">
    <property type="entry name" value="P-loop_NTPase"/>
</dbReference>
<evidence type="ECO:0000313" key="9">
    <source>
        <dbReference type="Proteomes" id="UP000035661"/>
    </source>
</evidence>
<dbReference type="KEGG" id="seri:SERIO_v1c03840"/>
<keyword evidence="5 7" id="KW-1133">Transmembrane helix</keyword>
<keyword evidence="9" id="KW-1185">Reference proteome</keyword>
<feature type="transmembrane region" description="Helical" evidence="7">
    <location>
        <begin position="59"/>
        <end position="80"/>
    </location>
</feature>
<dbReference type="CDD" id="cd01127">
    <property type="entry name" value="TrwB_TraG_TraD_VirD4"/>
    <property type="match status" value="1"/>
</dbReference>
<dbReference type="PATRIC" id="fig|743698.3.peg.385"/>
<sequence length="673" mass="76527">MKEWFKKRKWMILFLSIGLWVFIFIMLLGYAVFYDLAHNKTVNFKDIEQILTTNQNNFLTIYGAIVGGVYLIFALFLLIFKYHIRYEFVGKTHDKTYGSAEWLSVKHLNKNYDLVNLMHAGDKYGVVANSFTGKNKNFMANIRKETHTMVVAGTRSGKTQGVVIPTLQLFAQSEVKPGVIISDPKGELFETNSKVFADNGYRVLKLDLRSPELSVGWNPLTLIYQAWVKGCELERKYKDSNGTDQESSKYYYWQQKAQDYLSDICTTLYPWSDPKDRFWQESASGAVKGILLAILYDMRENNSFDEKKFNLASVIPIINNKDKLFNYFKKLDISHPARIAISGLLDGAKETTGSILQSIKTGLEKFSDPILRTLISKNELDLQTLTNCPTAVFLVVPDDRTDRHIFASLFISQSYKILIEQASLANRKLEKPFYYILDEFANIPKIPDMGAKISVSGGRNIWWVLIIQDKPQLVDKYGENMARTINNNCSMHIFLQTMDIETAKYYSEIIGERTIVSKSRSNQVLLEKKQASGTRSLSGVSLIKPADLMQLPTGHAVVVYSKEKPLKAKLMPMWKSPCYAMGKVADEESVPLTDEIFGKDYVYILAAENDDASSDSGGGGTNQTMELLLEKEKLIKVEGKAIEIEEILINEEIDPRISKSLTEKIEEIYELTK</sequence>